<organism evidence="1 2">
    <name type="scientific">Vicia faba</name>
    <name type="common">Broad bean</name>
    <name type="synonym">Faba vulgaris</name>
    <dbReference type="NCBI Taxonomy" id="3906"/>
    <lineage>
        <taxon>Eukaryota</taxon>
        <taxon>Viridiplantae</taxon>
        <taxon>Streptophyta</taxon>
        <taxon>Embryophyta</taxon>
        <taxon>Tracheophyta</taxon>
        <taxon>Spermatophyta</taxon>
        <taxon>Magnoliopsida</taxon>
        <taxon>eudicotyledons</taxon>
        <taxon>Gunneridae</taxon>
        <taxon>Pentapetalae</taxon>
        <taxon>rosids</taxon>
        <taxon>fabids</taxon>
        <taxon>Fabales</taxon>
        <taxon>Fabaceae</taxon>
        <taxon>Papilionoideae</taxon>
        <taxon>50 kb inversion clade</taxon>
        <taxon>NPAAA clade</taxon>
        <taxon>Hologalegina</taxon>
        <taxon>IRL clade</taxon>
        <taxon>Fabeae</taxon>
        <taxon>Vicia</taxon>
    </lineage>
</organism>
<evidence type="ECO:0000313" key="1">
    <source>
        <dbReference type="EMBL" id="CAI8606526.1"/>
    </source>
</evidence>
<proteinExistence type="predicted"/>
<dbReference type="AlphaFoldDB" id="A0AAV1A7Y6"/>
<name>A0AAV1A7Y6_VICFA</name>
<dbReference type="Proteomes" id="UP001157006">
    <property type="component" value="Chromosome 3"/>
</dbReference>
<sequence>MFKAIQSLVLYGHNQIVGLIISQQEEIHLWKITNKDWFTKDKLRRDKDSKIRIITAQAQLNKSEYHEFKPNGSLIILQIRISIHNHGQVSSLLQIINLIWSTVRQNQRDPNQNYKLRKKAHHSSGPT</sequence>
<protein>
    <submittedName>
        <fullName evidence="1">Uncharacterized protein</fullName>
    </submittedName>
</protein>
<gene>
    <name evidence="1" type="ORF">VFH_III234000</name>
</gene>
<evidence type="ECO:0000313" key="2">
    <source>
        <dbReference type="Proteomes" id="UP001157006"/>
    </source>
</evidence>
<accession>A0AAV1A7Y6</accession>
<reference evidence="1 2" key="1">
    <citation type="submission" date="2023-01" db="EMBL/GenBank/DDBJ databases">
        <authorList>
            <person name="Kreplak J."/>
        </authorList>
    </citation>
    <scope>NUCLEOTIDE SEQUENCE [LARGE SCALE GENOMIC DNA]</scope>
</reference>
<keyword evidence="2" id="KW-1185">Reference proteome</keyword>
<dbReference type="EMBL" id="OX451738">
    <property type="protein sequence ID" value="CAI8606526.1"/>
    <property type="molecule type" value="Genomic_DNA"/>
</dbReference>